<dbReference type="EMBL" id="KZ613468">
    <property type="protein sequence ID" value="PMD26059.1"/>
    <property type="molecule type" value="Genomic_DNA"/>
</dbReference>
<organism evidence="1 2">
    <name type="scientific">Hyaloscypha hepaticicola</name>
    <dbReference type="NCBI Taxonomy" id="2082293"/>
    <lineage>
        <taxon>Eukaryota</taxon>
        <taxon>Fungi</taxon>
        <taxon>Dikarya</taxon>
        <taxon>Ascomycota</taxon>
        <taxon>Pezizomycotina</taxon>
        <taxon>Leotiomycetes</taxon>
        <taxon>Helotiales</taxon>
        <taxon>Hyaloscyphaceae</taxon>
        <taxon>Hyaloscypha</taxon>
    </lineage>
</organism>
<evidence type="ECO:0000313" key="2">
    <source>
        <dbReference type="Proteomes" id="UP000235672"/>
    </source>
</evidence>
<proteinExistence type="predicted"/>
<keyword evidence="2" id="KW-1185">Reference proteome</keyword>
<evidence type="ECO:0000313" key="1">
    <source>
        <dbReference type="EMBL" id="PMD26059.1"/>
    </source>
</evidence>
<dbReference type="Proteomes" id="UP000235672">
    <property type="component" value="Unassembled WGS sequence"/>
</dbReference>
<name>A0A2J6QIH0_9HELO</name>
<accession>A0A2J6QIH0</accession>
<reference evidence="1 2" key="1">
    <citation type="submission" date="2016-05" db="EMBL/GenBank/DDBJ databases">
        <title>A degradative enzymes factory behind the ericoid mycorrhizal symbiosis.</title>
        <authorList>
            <consortium name="DOE Joint Genome Institute"/>
            <person name="Martino E."/>
            <person name="Morin E."/>
            <person name="Grelet G."/>
            <person name="Kuo A."/>
            <person name="Kohler A."/>
            <person name="Daghino S."/>
            <person name="Barry K."/>
            <person name="Choi C."/>
            <person name="Cichocki N."/>
            <person name="Clum A."/>
            <person name="Copeland A."/>
            <person name="Hainaut M."/>
            <person name="Haridas S."/>
            <person name="Labutti K."/>
            <person name="Lindquist E."/>
            <person name="Lipzen A."/>
            <person name="Khouja H.-R."/>
            <person name="Murat C."/>
            <person name="Ohm R."/>
            <person name="Olson A."/>
            <person name="Spatafora J."/>
            <person name="Veneault-Fourrey C."/>
            <person name="Henrissat B."/>
            <person name="Grigoriev I."/>
            <person name="Martin F."/>
            <person name="Perotto S."/>
        </authorList>
    </citation>
    <scope>NUCLEOTIDE SEQUENCE [LARGE SCALE GENOMIC DNA]</scope>
    <source>
        <strain evidence="1 2">UAMH 7357</strain>
    </source>
</reference>
<protein>
    <submittedName>
        <fullName evidence="1">Uncharacterized protein</fullName>
    </submittedName>
</protein>
<dbReference type="AlphaFoldDB" id="A0A2J6QIH0"/>
<sequence>MPIYLKLTSIFVVPKVNHLPLLHVLPSPPKWTLKPSIPILSSTSHPLPSISLTSPLMSIITFFSPSPPYSGTSVDDDSYPAQPWSLENRQSPPVDTEFQLSCQRRYHEPTRLSLQPHQCTAFTCRSCNGHMSTPSSRLVKQRTKKAHQKHVVVQLKGCLTWNDLQCSSVCRTGANEGAEVPRTPSKCIMM</sequence>
<gene>
    <name evidence="1" type="ORF">NA56DRAFT_334815</name>
</gene>